<proteinExistence type="predicted"/>
<dbReference type="Proteomes" id="UP000092600">
    <property type="component" value="Unassembled WGS sequence"/>
</dbReference>
<feature type="non-terminal residue" evidence="1">
    <location>
        <position position="1"/>
    </location>
</feature>
<gene>
    <name evidence="1" type="ORF">ACMD2_19018</name>
</gene>
<evidence type="ECO:0000313" key="2">
    <source>
        <dbReference type="Proteomes" id="UP000092600"/>
    </source>
</evidence>
<dbReference type="EMBL" id="LSRQ01000147">
    <property type="protein sequence ID" value="OAY84984.1"/>
    <property type="molecule type" value="Genomic_DNA"/>
</dbReference>
<name>A0A199W6P4_ANACO</name>
<comment type="caution">
    <text evidence="1">The sequence shown here is derived from an EMBL/GenBank/DDBJ whole genome shotgun (WGS) entry which is preliminary data.</text>
</comment>
<organism evidence="1 2">
    <name type="scientific">Ananas comosus</name>
    <name type="common">Pineapple</name>
    <name type="synonym">Ananas ananas</name>
    <dbReference type="NCBI Taxonomy" id="4615"/>
    <lineage>
        <taxon>Eukaryota</taxon>
        <taxon>Viridiplantae</taxon>
        <taxon>Streptophyta</taxon>
        <taxon>Embryophyta</taxon>
        <taxon>Tracheophyta</taxon>
        <taxon>Spermatophyta</taxon>
        <taxon>Magnoliopsida</taxon>
        <taxon>Liliopsida</taxon>
        <taxon>Poales</taxon>
        <taxon>Bromeliaceae</taxon>
        <taxon>Bromelioideae</taxon>
        <taxon>Ananas</taxon>
    </lineage>
</organism>
<accession>A0A199W6P4</accession>
<sequence length="11" mass="1123">HVSLPVGTASR</sequence>
<protein>
    <submittedName>
        <fullName evidence="1">Uncharacterized protein</fullName>
    </submittedName>
</protein>
<evidence type="ECO:0000313" key="1">
    <source>
        <dbReference type="EMBL" id="OAY84984.1"/>
    </source>
</evidence>
<reference evidence="1 2" key="1">
    <citation type="journal article" date="2016" name="DNA Res.">
        <title>The draft genome of MD-2 pineapple using hybrid error correction of long reads.</title>
        <authorList>
            <person name="Redwan R.M."/>
            <person name="Saidin A."/>
            <person name="Kumar S.V."/>
        </authorList>
    </citation>
    <scope>NUCLEOTIDE SEQUENCE [LARGE SCALE GENOMIC DNA]</scope>
    <source>
        <strain evidence="2">cv. MD2</strain>
        <tissue evidence="1">Leaf</tissue>
    </source>
</reference>